<evidence type="ECO:0000313" key="13">
    <source>
        <dbReference type="Proteomes" id="UP000475862"/>
    </source>
</evidence>
<dbReference type="InterPro" id="IPR002126">
    <property type="entry name" value="Cadherin-like_dom"/>
</dbReference>
<dbReference type="GO" id="GO:0007163">
    <property type="term" value="P:establishment or maintenance of cell polarity"/>
    <property type="evidence" value="ECO:0007669"/>
    <property type="project" value="UniProtKB-ARBA"/>
</dbReference>
<sequence length="1586" mass="174995">MFFCFRMDRRRSIAAWTPLLFLLILDKGHRHGVYAKPGLCEMETGQGNIVLDIEESRGSQINQPIKPSELPIIGDPYTEISLDLLFPTRNSTFALIGKHIQLTQPLDRDAENLSHIVFQVTCIVRSTNKKRTIPIIVRTTDINDNAPVFLDTPYQVSVPELTTVGTSVAAVKTVDADTGVNALVEYLVIPGNVPEEELQKGRVSDGVKHFKMKSSNSGEIILQKGLDFEKVQKYFVTIQATDRAKNPDDRLTSTTTLTVMVKDEDDQDPSFNYQGCTVQDGACINPEYYTTVSSGVNSGVLTIRPEKIQAVDMDSLNYPIEYSFIDGTPSFYAEYFTIDPQFGTVKQIKAVDTSLTKRFSITVKAEEESSNHRSTTAKLYIEVKPVDINPPVIHSSALDEGYGFVEENSPIGTKVLDKNGQPIILSVTDDDLGPNDPKVTYAFELTTNSFNVDSDGYVYVNEEKLDRDPPNPGKYRFQIVAREVNGNAGSIPYLMTVFLKDVNDNPPRMPMLSPITIQAGNSRRQLVQIKAVDNDEGQNANVSYSIYHVSNQGHSKFHIDPITGWIETTGRMMAGDQYSITVQASDSGGLYTQSIVEIVVIAGPNTKSPVFSQSSYEVTVSEGSPINTTVIPLKAIDPENDPVTYTILSGNDLRQFTIGEKSGIVSVIRKLDREELTRYQLLIKAQDEGGLSSTTTLNIKISDINDKNPEFIGAPYEFSVDEGLDGAPVGKVEAVDGDEGINALVHYSLPDDLPFLIDANTGHIRTATALDYEKINEYKFVVTAKDGAPDPRIGTASVTVSVKDVEDEIPLFHKTLYEAKVPENSPDFLVTQVHADDPDTVKRVTYVIKQGPSDLFTIDPNTGTIRTLRGLDYEKDSQHTLIIGTLENSNQTPGATTKVIVNVEDRNDIPPVFLTIPSPVTLDDDVAIGTKVTTLLATDSDGTSPGNKVRYELSGRGKALKYFHIDPDLGVLYVRGDLQKEPDNEYQVDVKAYDLGEPQLSSVTSVTIFVRRVTTPIPELGMGFSDDSYTARVLESAVAGTLVKVLTVVHPRPSLPLPLVCTIVSGNSEDVFTINVTTEKNCEVRLKETKLDHEHAESYQLKIRLDTLAGVVSPTKSTTMLNVQVIDINDNVPTFVYPESSKRYAKNAYYGAVAVDEEIGSAVLQVKAEDLDGGKLGDVRYELADDDDQNSTEGPYFAIDPKTGIVKTLRTLADVLPRNLPFRLVVTARDNPGATNPSDYNTAQAHVVINVIKDQHRLVMAIDGARPDIVKSSENKLIDVLEKQLQLIVGGEKVLAKQYRRRDNLTLETDPSSTDFWFYVVDPASETILERNNTKVARSILNRDSVGNITTTIAEKLSIIASDIHLPLQQQNIVTRTHTAGVTIQWTVFPYTLILMAALILVLGIAGIIYICVSWSRYKAYKERMARMYVTQRYDPVFIEPNMKEYEVQVLQMSVPIDDNDSYNDLQLDFSRKNHTFSMDNVGYITKENVDSIDGHSPVSSEAATTARTSSMGRGMANGGTSTFGRTNMAFDPADDAESAATAAVVSPTNDNVMFREKKEFGRPTIHNGNGLTTFNRKDVEVTTEL</sequence>
<dbReference type="EMBL" id="VYZN01000028">
    <property type="protein sequence ID" value="KAE9534555.1"/>
    <property type="molecule type" value="Genomic_DNA"/>
</dbReference>
<feature type="domain" description="Cadherin" evidence="11">
    <location>
        <begin position="86"/>
        <end position="149"/>
    </location>
</feature>
<name>A0A6G0TKL8_APHGL</name>
<keyword evidence="3 10" id="KW-0732">Signal</keyword>
<keyword evidence="5 8" id="KW-0106">Calcium</keyword>
<dbReference type="Proteomes" id="UP000475862">
    <property type="component" value="Unassembled WGS sequence"/>
</dbReference>
<reference evidence="12 13" key="1">
    <citation type="submission" date="2019-08" db="EMBL/GenBank/DDBJ databases">
        <title>The genome of the soybean aphid Biotype 1, its phylome, world population structure and adaptation to the North American continent.</title>
        <authorList>
            <person name="Giordano R."/>
            <person name="Donthu R.K."/>
            <person name="Hernandez A.G."/>
            <person name="Wright C.L."/>
            <person name="Zimin A.V."/>
        </authorList>
    </citation>
    <scope>NUCLEOTIDE SEQUENCE [LARGE SCALE GENOMIC DNA]</scope>
    <source>
        <tissue evidence="12">Whole aphids</tissue>
    </source>
</reference>
<evidence type="ECO:0000256" key="6">
    <source>
        <dbReference type="ARBA" id="ARBA00022989"/>
    </source>
</evidence>
<dbReference type="InterPro" id="IPR015919">
    <property type="entry name" value="Cadherin-like_sf"/>
</dbReference>
<feature type="transmembrane region" description="Helical" evidence="9">
    <location>
        <begin position="1388"/>
        <end position="1415"/>
    </location>
</feature>
<feature type="chain" id="PRO_5026083050" description="Cadherin domain-containing protein" evidence="10">
    <location>
        <begin position="36"/>
        <end position="1586"/>
    </location>
</feature>
<feature type="domain" description="Cadherin" evidence="11">
    <location>
        <begin position="712"/>
        <end position="812"/>
    </location>
</feature>
<evidence type="ECO:0000256" key="4">
    <source>
        <dbReference type="ARBA" id="ARBA00022737"/>
    </source>
</evidence>
<feature type="domain" description="Cadherin" evidence="11">
    <location>
        <begin position="914"/>
        <end position="1020"/>
    </location>
</feature>
<keyword evidence="6 9" id="KW-1133">Transmembrane helix</keyword>
<organism evidence="12 13">
    <name type="scientific">Aphis glycines</name>
    <name type="common">Soybean aphid</name>
    <dbReference type="NCBI Taxonomy" id="307491"/>
    <lineage>
        <taxon>Eukaryota</taxon>
        <taxon>Metazoa</taxon>
        <taxon>Ecdysozoa</taxon>
        <taxon>Arthropoda</taxon>
        <taxon>Hexapoda</taxon>
        <taxon>Insecta</taxon>
        <taxon>Pterygota</taxon>
        <taxon>Neoptera</taxon>
        <taxon>Paraneoptera</taxon>
        <taxon>Hemiptera</taxon>
        <taxon>Sternorrhyncha</taxon>
        <taxon>Aphidomorpha</taxon>
        <taxon>Aphidoidea</taxon>
        <taxon>Aphididae</taxon>
        <taxon>Aphidini</taxon>
        <taxon>Aphis</taxon>
        <taxon>Aphis</taxon>
    </lineage>
</organism>
<dbReference type="CDD" id="cd11304">
    <property type="entry name" value="Cadherin_repeat"/>
    <property type="match status" value="10"/>
</dbReference>
<comment type="caution">
    <text evidence="12">The sequence shown here is derived from an EMBL/GenBank/DDBJ whole genome shotgun (WGS) entry which is preliminary data.</text>
</comment>
<evidence type="ECO:0000256" key="7">
    <source>
        <dbReference type="ARBA" id="ARBA00023136"/>
    </source>
</evidence>
<feature type="domain" description="Cadherin" evidence="11">
    <location>
        <begin position="612"/>
        <end position="711"/>
    </location>
</feature>
<dbReference type="FunFam" id="2.60.40.60:FF:000033">
    <property type="entry name" value="FAT atypical cadherin 1"/>
    <property type="match status" value="1"/>
</dbReference>
<feature type="domain" description="Cadherin" evidence="11">
    <location>
        <begin position="1145"/>
        <end position="1269"/>
    </location>
</feature>
<dbReference type="PANTHER" id="PTHR24026:SF93">
    <property type="entry name" value="CADHERIN-99C"/>
    <property type="match status" value="1"/>
</dbReference>
<dbReference type="FunFam" id="2.60.40.60:FF:000403">
    <property type="entry name" value="Protocadherin 15"/>
    <property type="match status" value="1"/>
</dbReference>
<evidence type="ECO:0000256" key="2">
    <source>
        <dbReference type="ARBA" id="ARBA00022692"/>
    </source>
</evidence>
<dbReference type="GO" id="GO:0008104">
    <property type="term" value="P:intracellular protein localization"/>
    <property type="evidence" value="ECO:0007669"/>
    <property type="project" value="UniProtKB-ARBA"/>
</dbReference>
<keyword evidence="2 9" id="KW-0812">Transmembrane</keyword>
<dbReference type="FunFam" id="2.60.40.60:FF:000232">
    <property type="entry name" value="Neural-cadherin"/>
    <property type="match status" value="1"/>
</dbReference>
<dbReference type="GO" id="GO:0005886">
    <property type="term" value="C:plasma membrane"/>
    <property type="evidence" value="ECO:0007669"/>
    <property type="project" value="UniProtKB-SubCell"/>
</dbReference>
<evidence type="ECO:0000256" key="3">
    <source>
        <dbReference type="ARBA" id="ARBA00022729"/>
    </source>
</evidence>
<dbReference type="GO" id="GO:0001736">
    <property type="term" value="P:establishment of planar polarity"/>
    <property type="evidence" value="ECO:0007669"/>
    <property type="project" value="UniProtKB-ARBA"/>
</dbReference>
<dbReference type="Gene3D" id="2.60.40.60">
    <property type="entry name" value="Cadherins"/>
    <property type="match status" value="11"/>
</dbReference>
<dbReference type="PANTHER" id="PTHR24026">
    <property type="entry name" value="FAT ATYPICAL CADHERIN-RELATED"/>
    <property type="match status" value="1"/>
</dbReference>
<dbReference type="SUPFAM" id="SSF49313">
    <property type="entry name" value="Cadherin-like"/>
    <property type="match status" value="10"/>
</dbReference>
<dbReference type="FunFam" id="2.60.40.60:FF:000315">
    <property type="entry name" value="CaDHerin family"/>
    <property type="match status" value="1"/>
</dbReference>
<evidence type="ECO:0000313" key="12">
    <source>
        <dbReference type="EMBL" id="KAE9534555.1"/>
    </source>
</evidence>
<keyword evidence="7 9" id="KW-0472">Membrane</keyword>
<dbReference type="OrthoDB" id="10029135at2759"/>
<feature type="domain" description="Cadherin" evidence="11">
    <location>
        <begin position="150"/>
        <end position="271"/>
    </location>
</feature>
<protein>
    <recommendedName>
        <fullName evidence="11">Cadherin domain-containing protein</fullName>
    </recommendedName>
</protein>
<gene>
    <name evidence="12" type="ORF">AGLY_008645</name>
</gene>
<comment type="subcellular location">
    <subcellularLocation>
        <location evidence="1">Cell membrane</location>
        <topology evidence="1">Single-pass type I membrane protein</topology>
    </subcellularLocation>
</comment>
<evidence type="ECO:0000256" key="1">
    <source>
        <dbReference type="ARBA" id="ARBA00004251"/>
    </source>
</evidence>
<keyword evidence="13" id="KW-1185">Reference proteome</keyword>
<keyword evidence="4" id="KW-0677">Repeat</keyword>
<evidence type="ECO:0000256" key="8">
    <source>
        <dbReference type="PROSITE-ProRule" id="PRU00043"/>
    </source>
</evidence>
<feature type="domain" description="Cadherin" evidence="11">
    <location>
        <begin position="813"/>
        <end position="913"/>
    </location>
</feature>
<dbReference type="Pfam" id="PF00028">
    <property type="entry name" value="Cadherin"/>
    <property type="match status" value="8"/>
</dbReference>
<dbReference type="InterPro" id="IPR020894">
    <property type="entry name" value="Cadherin_CS"/>
</dbReference>
<dbReference type="GO" id="GO:0005509">
    <property type="term" value="F:calcium ion binding"/>
    <property type="evidence" value="ECO:0007669"/>
    <property type="project" value="UniProtKB-UniRule"/>
</dbReference>
<dbReference type="FunFam" id="2.60.40.60:FF:000020">
    <property type="entry name" value="Dachsous cadherin-related 1b"/>
    <property type="match status" value="1"/>
</dbReference>
<feature type="domain" description="Cadherin" evidence="11">
    <location>
        <begin position="405"/>
        <end position="509"/>
    </location>
</feature>
<dbReference type="FunFam" id="2.60.40.60:FF:000275">
    <property type="entry name" value="Si:dkey-30k22.7"/>
    <property type="match status" value="1"/>
</dbReference>
<dbReference type="GO" id="GO:0007156">
    <property type="term" value="P:homophilic cell adhesion via plasma membrane adhesion molecules"/>
    <property type="evidence" value="ECO:0007669"/>
    <property type="project" value="InterPro"/>
</dbReference>
<feature type="domain" description="Cadherin" evidence="11">
    <location>
        <begin position="526"/>
        <end position="611"/>
    </location>
</feature>
<dbReference type="PRINTS" id="PR00205">
    <property type="entry name" value="CADHERIN"/>
</dbReference>
<feature type="signal peptide" evidence="10">
    <location>
        <begin position="1"/>
        <end position="35"/>
    </location>
</feature>
<evidence type="ECO:0000259" key="11">
    <source>
        <dbReference type="PROSITE" id="PS50268"/>
    </source>
</evidence>
<evidence type="ECO:0000256" key="10">
    <source>
        <dbReference type="SAM" id="SignalP"/>
    </source>
</evidence>
<accession>A0A6G0TKL8</accession>
<evidence type="ECO:0000256" key="5">
    <source>
        <dbReference type="ARBA" id="ARBA00022837"/>
    </source>
</evidence>
<dbReference type="SMART" id="SM00112">
    <property type="entry name" value="CA"/>
    <property type="match status" value="11"/>
</dbReference>
<dbReference type="PROSITE" id="PS50268">
    <property type="entry name" value="CADHERIN_2"/>
    <property type="match status" value="11"/>
</dbReference>
<dbReference type="PROSITE" id="PS00232">
    <property type="entry name" value="CADHERIN_1"/>
    <property type="match status" value="2"/>
</dbReference>
<evidence type="ECO:0000256" key="9">
    <source>
        <dbReference type="SAM" id="Phobius"/>
    </source>
</evidence>
<proteinExistence type="predicted"/>
<feature type="domain" description="Cadherin" evidence="11">
    <location>
        <begin position="284"/>
        <end position="393"/>
    </location>
</feature>
<feature type="domain" description="Cadherin" evidence="11">
    <location>
        <begin position="1025"/>
        <end position="1135"/>
    </location>
</feature>